<gene>
    <name evidence="3" type="ORF">HD601_003342</name>
</gene>
<dbReference type="InterPro" id="IPR029442">
    <property type="entry name" value="GyrI-like"/>
</dbReference>
<evidence type="ECO:0000256" key="1">
    <source>
        <dbReference type="SAM" id="MobiDB-lite"/>
    </source>
</evidence>
<reference evidence="3 4" key="1">
    <citation type="submission" date="2020-08" db="EMBL/GenBank/DDBJ databases">
        <title>Sequencing the genomes of 1000 actinobacteria strains.</title>
        <authorList>
            <person name="Klenk H.-P."/>
        </authorList>
    </citation>
    <scope>NUCLEOTIDE SEQUENCE [LARGE SCALE GENOMIC DNA]</scope>
    <source>
        <strain evidence="3 4">DSM 102122</strain>
    </source>
</reference>
<name>A0A7W9GRU7_9ACTN</name>
<evidence type="ECO:0000259" key="2">
    <source>
        <dbReference type="SMART" id="SM00871"/>
    </source>
</evidence>
<dbReference type="SMART" id="SM00871">
    <property type="entry name" value="AraC_E_bind"/>
    <property type="match status" value="1"/>
</dbReference>
<proteinExistence type="predicted"/>
<dbReference type="InterPro" id="IPR011256">
    <property type="entry name" value="Reg_factor_effector_dom_sf"/>
</dbReference>
<dbReference type="InterPro" id="IPR010499">
    <property type="entry name" value="AraC_E-bd"/>
</dbReference>
<accession>A0A7W9GRU7</accession>
<sequence length="221" mass="24478">MAAEGPRSAPSPRWVSSGGITPAGGRRSGHMSRSRPEAITVSIQERTRELREASTSPSKRYKIARRDLIEQPTAVVRAHVPADDLGGWLGIAHHLVARFLRRHGLKPAGPPFARLAIIDGTAVVEAGFPVNRPIDTDGEVEPSSLPGGPAAVTTHRGHYEGLETAFETLANWVTTHGRAPAGPHWEIYETDPNAEPDPRRWRTQIVVPYLRRTVRPWWRRR</sequence>
<feature type="domain" description="AraC effector-binding" evidence="2">
    <location>
        <begin position="59"/>
        <end position="210"/>
    </location>
</feature>
<protein>
    <submittedName>
        <fullName evidence="3">Effector-binding domain-containing protein</fullName>
    </submittedName>
</protein>
<organism evidence="3 4">
    <name type="scientific">Jiangella mangrovi</name>
    <dbReference type="NCBI Taxonomy" id="1524084"/>
    <lineage>
        <taxon>Bacteria</taxon>
        <taxon>Bacillati</taxon>
        <taxon>Actinomycetota</taxon>
        <taxon>Actinomycetes</taxon>
        <taxon>Jiangellales</taxon>
        <taxon>Jiangellaceae</taxon>
        <taxon>Jiangella</taxon>
    </lineage>
</organism>
<dbReference type="AlphaFoldDB" id="A0A7W9GRU7"/>
<dbReference type="RefSeq" id="WP_184823633.1">
    <property type="nucleotide sequence ID" value="NZ_JACHMM010000001.1"/>
</dbReference>
<evidence type="ECO:0000313" key="4">
    <source>
        <dbReference type="Proteomes" id="UP000542813"/>
    </source>
</evidence>
<dbReference type="EMBL" id="JACHMM010000001">
    <property type="protein sequence ID" value="MBB5788767.1"/>
    <property type="molecule type" value="Genomic_DNA"/>
</dbReference>
<evidence type="ECO:0000313" key="3">
    <source>
        <dbReference type="EMBL" id="MBB5788767.1"/>
    </source>
</evidence>
<dbReference type="Gene3D" id="3.20.80.10">
    <property type="entry name" value="Regulatory factor, effector binding domain"/>
    <property type="match status" value="1"/>
</dbReference>
<dbReference type="Proteomes" id="UP000542813">
    <property type="component" value="Unassembled WGS sequence"/>
</dbReference>
<keyword evidence="4" id="KW-1185">Reference proteome</keyword>
<comment type="caution">
    <text evidence="3">The sequence shown here is derived from an EMBL/GenBank/DDBJ whole genome shotgun (WGS) entry which is preliminary data.</text>
</comment>
<dbReference type="Pfam" id="PF06445">
    <property type="entry name" value="GyrI-like"/>
    <property type="match status" value="1"/>
</dbReference>
<feature type="region of interest" description="Disordered" evidence="1">
    <location>
        <begin position="1"/>
        <end position="59"/>
    </location>
</feature>
<dbReference type="SUPFAM" id="SSF55136">
    <property type="entry name" value="Probable bacterial effector-binding domain"/>
    <property type="match status" value="1"/>
</dbReference>